<feature type="chain" id="PRO_5019433777" description="Intradiol ring-cleavage dioxygenases domain-containing protein" evidence="2">
    <location>
        <begin position="20"/>
        <end position="386"/>
    </location>
</feature>
<evidence type="ECO:0000259" key="3">
    <source>
        <dbReference type="Pfam" id="PF00775"/>
    </source>
</evidence>
<dbReference type="Proteomes" id="UP000283895">
    <property type="component" value="Unassembled WGS sequence"/>
</dbReference>
<comment type="caution">
    <text evidence="4">The sequence shown here is derived from an EMBL/GenBank/DDBJ whole genome shotgun (WGS) entry which is preliminary data.</text>
</comment>
<dbReference type="AlphaFoldDB" id="A0A423WGJ9"/>
<dbReference type="PANTHER" id="PTHR34315:SF2">
    <property type="entry name" value="ANCHORED DIOXYGENASE, PUTATIVE (AFU_ORTHOLOGUE AFUA_3G01800)-RELATED"/>
    <property type="match status" value="1"/>
</dbReference>
<proteinExistence type="predicted"/>
<dbReference type="CDD" id="cd03457">
    <property type="entry name" value="intradiol_dioxygenase_like"/>
    <property type="match status" value="1"/>
</dbReference>
<protein>
    <recommendedName>
        <fullName evidence="3">Intradiol ring-cleavage dioxygenases domain-containing protein</fullName>
    </recommendedName>
</protein>
<keyword evidence="2" id="KW-0732">Signal</keyword>
<feature type="region of interest" description="Disordered" evidence="1">
    <location>
        <begin position="356"/>
        <end position="386"/>
    </location>
</feature>
<dbReference type="InterPro" id="IPR000627">
    <property type="entry name" value="Intradiol_dOase_C"/>
</dbReference>
<reference evidence="4 5" key="1">
    <citation type="submission" date="2015-09" db="EMBL/GenBank/DDBJ databases">
        <title>Host preference determinants of Valsa canker pathogens revealed by comparative genomics.</title>
        <authorList>
            <person name="Yin Z."/>
            <person name="Huang L."/>
        </authorList>
    </citation>
    <scope>NUCLEOTIDE SEQUENCE [LARGE SCALE GENOMIC DNA]</scope>
    <source>
        <strain evidence="4 5">03-1</strain>
    </source>
</reference>
<dbReference type="SUPFAM" id="SSF49482">
    <property type="entry name" value="Aromatic compound dioxygenase"/>
    <property type="match status" value="1"/>
</dbReference>
<evidence type="ECO:0000313" key="5">
    <source>
        <dbReference type="Proteomes" id="UP000283895"/>
    </source>
</evidence>
<dbReference type="GO" id="GO:0008199">
    <property type="term" value="F:ferric iron binding"/>
    <property type="evidence" value="ECO:0007669"/>
    <property type="project" value="InterPro"/>
</dbReference>
<organism evidence="4 5">
    <name type="scientific">Cytospora schulzeri</name>
    <dbReference type="NCBI Taxonomy" id="448051"/>
    <lineage>
        <taxon>Eukaryota</taxon>
        <taxon>Fungi</taxon>
        <taxon>Dikarya</taxon>
        <taxon>Ascomycota</taxon>
        <taxon>Pezizomycotina</taxon>
        <taxon>Sordariomycetes</taxon>
        <taxon>Sordariomycetidae</taxon>
        <taxon>Diaporthales</taxon>
        <taxon>Cytosporaceae</taxon>
        <taxon>Cytospora</taxon>
    </lineage>
</organism>
<dbReference type="Gene3D" id="2.60.130.10">
    <property type="entry name" value="Aromatic compound dioxygenase"/>
    <property type="match status" value="1"/>
</dbReference>
<feature type="domain" description="Intradiol ring-cleavage dioxygenases" evidence="3">
    <location>
        <begin position="154"/>
        <end position="236"/>
    </location>
</feature>
<dbReference type="InterPro" id="IPR015889">
    <property type="entry name" value="Intradiol_dOase_core"/>
</dbReference>
<dbReference type="STRING" id="356882.A0A423WGJ9"/>
<dbReference type="PANTHER" id="PTHR34315">
    <property type="match status" value="1"/>
</dbReference>
<feature type="compositionally biased region" description="Low complexity" evidence="1">
    <location>
        <begin position="374"/>
        <end position="386"/>
    </location>
</feature>
<accession>A0A423WGJ9</accession>
<evidence type="ECO:0000313" key="4">
    <source>
        <dbReference type="EMBL" id="ROW02487.1"/>
    </source>
</evidence>
<dbReference type="EMBL" id="LKEA01000017">
    <property type="protein sequence ID" value="ROW02487.1"/>
    <property type="molecule type" value="Genomic_DNA"/>
</dbReference>
<evidence type="ECO:0000256" key="2">
    <source>
        <dbReference type="SAM" id="SignalP"/>
    </source>
</evidence>
<name>A0A423WGJ9_9PEZI</name>
<dbReference type="OrthoDB" id="121380at2759"/>
<dbReference type="GO" id="GO:0016702">
    <property type="term" value="F:oxidoreductase activity, acting on single donors with incorporation of molecular oxygen, incorporation of two atoms of oxygen"/>
    <property type="evidence" value="ECO:0007669"/>
    <property type="project" value="InterPro"/>
</dbReference>
<evidence type="ECO:0000256" key="1">
    <source>
        <dbReference type="SAM" id="MobiDB-lite"/>
    </source>
</evidence>
<gene>
    <name evidence="4" type="ORF">VMCG_06066</name>
</gene>
<keyword evidence="5" id="KW-1185">Reference proteome</keyword>
<sequence>MVAFSRFAAGVTLVAGALAHPGEVHTNEEIRRDIEVRDLHAAVGARALAQCSGGANANLMKQRAVQRRADKVKALREARGIKANPKKYRRDLAELQEWETVSHNMSGIYDYNMFTSLEDVFAANTSCIQTPINTAGPYYILGEYFRSNVKEAQWSEGVDLFLEVQYVDVNTCAPVPNIAVDVWNCNATGVYSGVDGSADLPEGGLNSTYLRGVQVTDSDGVVSFETIFPGHYEGRATHTHLLAHANTTISPNGTVQMFDKPVAHIGQLFYPEDLRTAVEATYPYNTNDVAVTTNDADMWSVRQADSSFDPFPQFVYLGDDVSDGLFAWIQIGINNTRDYENNDYYSVAGYLAEDGGHAQDPGFDGAPPTGQERTTTTSVAAAATSA</sequence>
<feature type="signal peptide" evidence="2">
    <location>
        <begin position="1"/>
        <end position="19"/>
    </location>
</feature>
<dbReference type="Pfam" id="PF00775">
    <property type="entry name" value="Dioxygenase_C"/>
    <property type="match status" value="1"/>
</dbReference>